<dbReference type="EMBL" id="CP117826">
    <property type="protein sequence ID" value="XCC62687.1"/>
    <property type="molecule type" value="Genomic_DNA"/>
</dbReference>
<dbReference type="Pfam" id="PF01182">
    <property type="entry name" value="Glucosamine_iso"/>
    <property type="match status" value="1"/>
</dbReference>
<dbReference type="PANTHER" id="PTHR11280">
    <property type="entry name" value="GLUCOSAMINE-6-PHOSPHATE ISOMERASE"/>
    <property type="match status" value="1"/>
</dbReference>
<proteinExistence type="predicted"/>
<keyword evidence="2" id="KW-0119">Carbohydrate metabolism</keyword>
<dbReference type="InterPro" id="IPR004547">
    <property type="entry name" value="Glucosamine6P_isomerase"/>
</dbReference>
<organism evidence="5">
    <name type="scientific">Christensenella massiliensis</name>
    <dbReference type="NCBI Taxonomy" id="1805714"/>
    <lineage>
        <taxon>Bacteria</taxon>
        <taxon>Bacillati</taxon>
        <taxon>Bacillota</taxon>
        <taxon>Clostridia</taxon>
        <taxon>Christensenellales</taxon>
        <taxon>Christensenellaceae</taxon>
        <taxon>Christensenella</taxon>
    </lineage>
</organism>
<reference evidence="5" key="1">
    <citation type="submission" date="2023-02" db="EMBL/GenBank/DDBJ databases">
        <title>Gut commensal Christensenella minuta modulates host metabolism via a new class of secondary bile acids.</title>
        <authorList>
            <person name="Liu C."/>
        </authorList>
    </citation>
    <scope>NUCLEOTIDE SEQUENCE</scope>
    <source>
        <strain evidence="5">CA70</strain>
    </source>
</reference>
<evidence type="ECO:0000256" key="3">
    <source>
        <dbReference type="NCBIfam" id="TIGR00502"/>
    </source>
</evidence>
<dbReference type="RefSeq" id="WP_079547529.1">
    <property type="nucleotide sequence ID" value="NZ_CP117826.1"/>
</dbReference>
<dbReference type="GO" id="GO:0042802">
    <property type="term" value="F:identical protein binding"/>
    <property type="evidence" value="ECO:0007669"/>
    <property type="project" value="TreeGrafter"/>
</dbReference>
<dbReference type="GO" id="GO:0006046">
    <property type="term" value="P:N-acetylglucosamine catabolic process"/>
    <property type="evidence" value="ECO:0007669"/>
    <property type="project" value="UniProtKB-UniRule"/>
</dbReference>
<evidence type="ECO:0000256" key="1">
    <source>
        <dbReference type="ARBA" id="ARBA00022801"/>
    </source>
</evidence>
<evidence type="ECO:0000313" key="5">
    <source>
        <dbReference type="EMBL" id="XCC62687.1"/>
    </source>
</evidence>
<dbReference type="AlphaFoldDB" id="A0AAU8A9R5"/>
<dbReference type="GO" id="GO:0006043">
    <property type="term" value="P:glucosamine catabolic process"/>
    <property type="evidence" value="ECO:0007669"/>
    <property type="project" value="TreeGrafter"/>
</dbReference>
<name>A0AAU8A9R5_9FIRM</name>
<dbReference type="SUPFAM" id="SSF100950">
    <property type="entry name" value="NagB/RpiA/CoA transferase-like"/>
    <property type="match status" value="1"/>
</dbReference>
<evidence type="ECO:0000259" key="4">
    <source>
        <dbReference type="Pfam" id="PF01182"/>
    </source>
</evidence>
<dbReference type="GO" id="GO:0005975">
    <property type="term" value="P:carbohydrate metabolic process"/>
    <property type="evidence" value="ECO:0007669"/>
    <property type="project" value="InterPro"/>
</dbReference>
<dbReference type="InterPro" id="IPR037171">
    <property type="entry name" value="NagB/RpiA_transferase-like"/>
</dbReference>
<keyword evidence="1 5" id="KW-0378">Hydrolase</keyword>
<sequence>MNFILTDSYEQMSETAAEFLTEELNRKPSAVFALPTGSTPIGTYRALARLNKEGKVDFSQGNFFNVDEYVGLSRESEQGYYHFLYENLYRHVNVDLEKTHVPDGMAENPEQTAEQYEQMIDGLGGLDAAFLGIGRNGHIGFNEPADSLHYATYCVTLTQSTIEANARFFRNEGEVPKQALTIGMGTILKAKKIILVANGDDKEEAIHRLWEDTSLRTDFPVSFLRLHPDVTIITTIK</sequence>
<protein>
    <recommendedName>
        <fullName evidence="3">Glucosamine-6-phosphate deaminase</fullName>
        <ecNumber evidence="3">3.5.99.6</ecNumber>
    </recommendedName>
</protein>
<dbReference type="InterPro" id="IPR006148">
    <property type="entry name" value="Glc/Gal-6P_isomerase"/>
</dbReference>
<gene>
    <name evidence="5" type="primary">nagB</name>
    <name evidence="5" type="ORF">PUP29_01795</name>
</gene>
<dbReference type="GO" id="GO:0004342">
    <property type="term" value="F:glucosamine-6-phosphate deaminase activity"/>
    <property type="evidence" value="ECO:0007669"/>
    <property type="project" value="UniProtKB-UniRule"/>
</dbReference>
<dbReference type="GO" id="GO:0019262">
    <property type="term" value="P:N-acetylneuraminate catabolic process"/>
    <property type="evidence" value="ECO:0007669"/>
    <property type="project" value="TreeGrafter"/>
</dbReference>
<dbReference type="PANTHER" id="PTHR11280:SF5">
    <property type="entry name" value="GLUCOSAMINE-6-PHOSPHATE ISOMERASE"/>
    <property type="match status" value="1"/>
</dbReference>
<feature type="domain" description="Glucosamine/galactosamine-6-phosphate isomerase" evidence="4">
    <location>
        <begin position="10"/>
        <end position="225"/>
    </location>
</feature>
<dbReference type="Gene3D" id="3.40.50.1360">
    <property type="match status" value="1"/>
</dbReference>
<dbReference type="EC" id="3.5.99.6" evidence="3"/>
<dbReference type="GO" id="GO:0005737">
    <property type="term" value="C:cytoplasm"/>
    <property type="evidence" value="ECO:0007669"/>
    <property type="project" value="TreeGrafter"/>
</dbReference>
<dbReference type="CDD" id="cd01399">
    <property type="entry name" value="GlcN6P_deaminase"/>
    <property type="match status" value="1"/>
</dbReference>
<dbReference type="NCBIfam" id="TIGR00502">
    <property type="entry name" value="nagB"/>
    <property type="match status" value="1"/>
</dbReference>
<accession>A0AAU8A9R5</accession>
<evidence type="ECO:0000256" key="2">
    <source>
        <dbReference type="ARBA" id="ARBA00023277"/>
    </source>
</evidence>